<dbReference type="SUPFAM" id="SSF54695">
    <property type="entry name" value="POZ domain"/>
    <property type="match status" value="1"/>
</dbReference>
<comment type="caution">
    <text evidence="2">The sequence shown here is derived from an EMBL/GenBank/DDBJ whole genome shotgun (WGS) entry which is preliminary data.</text>
</comment>
<feature type="domain" description="BTB" evidence="1">
    <location>
        <begin position="25"/>
        <end position="93"/>
    </location>
</feature>
<dbReference type="InterPro" id="IPR000210">
    <property type="entry name" value="BTB/POZ_dom"/>
</dbReference>
<dbReference type="Gene3D" id="3.30.710.10">
    <property type="entry name" value="Potassium Channel Kv1.1, Chain A"/>
    <property type="match status" value="1"/>
</dbReference>
<keyword evidence="3" id="KW-1185">Reference proteome</keyword>
<dbReference type="PANTHER" id="PTHR47843:SF2">
    <property type="entry name" value="BTB DOMAIN-CONTAINING PROTEIN"/>
    <property type="match status" value="1"/>
</dbReference>
<dbReference type="SMART" id="SM00225">
    <property type="entry name" value="BTB"/>
    <property type="match status" value="1"/>
</dbReference>
<dbReference type="InterPro" id="IPR011333">
    <property type="entry name" value="SKP1/BTB/POZ_sf"/>
</dbReference>
<dbReference type="PROSITE" id="PS50097">
    <property type="entry name" value="BTB"/>
    <property type="match status" value="1"/>
</dbReference>
<reference evidence="2" key="1">
    <citation type="journal article" date="2020" name="Stud. Mycol.">
        <title>101 Dothideomycetes genomes: a test case for predicting lifestyles and emergence of pathogens.</title>
        <authorList>
            <person name="Haridas S."/>
            <person name="Albert R."/>
            <person name="Binder M."/>
            <person name="Bloem J."/>
            <person name="Labutti K."/>
            <person name="Salamov A."/>
            <person name="Andreopoulos B."/>
            <person name="Baker S."/>
            <person name="Barry K."/>
            <person name="Bills G."/>
            <person name="Bluhm B."/>
            <person name="Cannon C."/>
            <person name="Castanera R."/>
            <person name="Culley D."/>
            <person name="Daum C."/>
            <person name="Ezra D."/>
            <person name="Gonzalez J."/>
            <person name="Henrissat B."/>
            <person name="Kuo A."/>
            <person name="Liang C."/>
            <person name="Lipzen A."/>
            <person name="Lutzoni F."/>
            <person name="Magnuson J."/>
            <person name="Mondo S."/>
            <person name="Nolan M."/>
            <person name="Ohm R."/>
            <person name="Pangilinan J."/>
            <person name="Park H.-J."/>
            <person name="Ramirez L."/>
            <person name="Alfaro M."/>
            <person name="Sun H."/>
            <person name="Tritt A."/>
            <person name="Yoshinaga Y."/>
            <person name="Zwiers L.-H."/>
            <person name="Turgeon B."/>
            <person name="Goodwin S."/>
            <person name="Spatafora J."/>
            <person name="Crous P."/>
            <person name="Grigoriev I."/>
        </authorList>
    </citation>
    <scope>NUCLEOTIDE SEQUENCE</scope>
    <source>
        <strain evidence="2">CBS 125425</strain>
    </source>
</reference>
<accession>A0A9P4QZB3</accession>
<dbReference type="CDD" id="cd18186">
    <property type="entry name" value="BTB_POZ_ZBTB_KLHL-like"/>
    <property type="match status" value="1"/>
</dbReference>
<gene>
    <name evidence="2" type="ORF">EJ04DRAFT_563570</name>
</gene>
<proteinExistence type="predicted"/>
<dbReference type="EMBL" id="ML996138">
    <property type="protein sequence ID" value="KAF2735230.1"/>
    <property type="molecule type" value="Genomic_DNA"/>
</dbReference>
<protein>
    <recommendedName>
        <fullName evidence="1">BTB domain-containing protein</fullName>
    </recommendedName>
</protein>
<sequence>MEIFRHAYRILTIEKPKFSDLLTSRIVTVIVGDSKTFFLHADLLSAESEKFQKNLTEGVKTAKKVVVEVKDEDPDLFGFFVEYLYRDRSILSRDIKHHSEYVTLARLYAMGERLMAPKFQSYALWRFSESMHYSNIPIPDESLCILLQIALREIPESLTEDLMRSHIFWYAGTKISSLRKSWMFRAHLCALTDIGKQLCSWVKQNRPGGVPSTYELLYDKLERESEFGPEGVREADADMLAIL</sequence>
<evidence type="ECO:0000259" key="1">
    <source>
        <dbReference type="PROSITE" id="PS50097"/>
    </source>
</evidence>
<dbReference type="PANTHER" id="PTHR47843">
    <property type="entry name" value="BTB DOMAIN-CONTAINING PROTEIN-RELATED"/>
    <property type="match status" value="1"/>
</dbReference>
<dbReference type="AlphaFoldDB" id="A0A9P4QZB3"/>
<name>A0A9P4QZB3_9PLEO</name>
<evidence type="ECO:0000313" key="3">
    <source>
        <dbReference type="Proteomes" id="UP000799444"/>
    </source>
</evidence>
<dbReference type="Pfam" id="PF00651">
    <property type="entry name" value="BTB"/>
    <property type="match status" value="1"/>
</dbReference>
<dbReference type="Proteomes" id="UP000799444">
    <property type="component" value="Unassembled WGS sequence"/>
</dbReference>
<evidence type="ECO:0000313" key="2">
    <source>
        <dbReference type="EMBL" id="KAF2735230.1"/>
    </source>
</evidence>
<organism evidence="2 3">
    <name type="scientific">Polyplosphaeria fusca</name>
    <dbReference type="NCBI Taxonomy" id="682080"/>
    <lineage>
        <taxon>Eukaryota</taxon>
        <taxon>Fungi</taxon>
        <taxon>Dikarya</taxon>
        <taxon>Ascomycota</taxon>
        <taxon>Pezizomycotina</taxon>
        <taxon>Dothideomycetes</taxon>
        <taxon>Pleosporomycetidae</taxon>
        <taxon>Pleosporales</taxon>
        <taxon>Tetraplosphaeriaceae</taxon>
        <taxon>Polyplosphaeria</taxon>
    </lineage>
</organism>
<dbReference type="OrthoDB" id="194443at2759"/>